<evidence type="ECO:0000313" key="2">
    <source>
        <dbReference type="Proteomes" id="UP000683925"/>
    </source>
</evidence>
<keyword evidence="2" id="KW-1185">Reference proteome</keyword>
<sequence length="96" mass="11185">MEESTQAMRSKIQSSFNRIEDSIDGIQDCFKTIHPLQSKEPTIHKFNKPCWPEVHNEQFSNQLSQKVTKSVSLNICNQLKKQEEIQLKNKKLISLI</sequence>
<reference evidence="1" key="1">
    <citation type="submission" date="2021-01" db="EMBL/GenBank/DDBJ databases">
        <authorList>
            <consortium name="Genoscope - CEA"/>
            <person name="William W."/>
        </authorList>
    </citation>
    <scope>NUCLEOTIDE SEQUENCE</scope>
</reference>
<name>A0A8S1XQ64_PAROT</name>
<comment type="caution">
    <text evidence="1">The sequence shown here is derived from an EMBL/GenBank/DDBJ whole genome shotgun (WGS) entry which is preliminary data.</text>
</comment>
<protein>
    <submittedName>
        <fullName evidence="1">Uncharacterized protein</fullName>
    </submittedName>
</protein>
<evidence type="ECO:0000313" key="1">
    <source>
        <dbReference type="EMBL" id="CAD8202692.1"/>
    </source>
</evidence>
<accession>A0A8S1XQ64</accession>
<organism evidence="1 2">
    <name type="scientific">Paramecium octaurelia</name>
    <dbReference type="NCBI Taxonomy" id="43137"/>
    <lineage>
        <taxon>Eukaryota</taxon>
        <taxon>Sar</taxon>
        <taxon>Alveolata</taxon>
        <taxon>Ciliophora</taxon>
        <taxon>Intramacronucleata</taxon>
        <taxon>Oligohymenophorea</taxon>
        <taxon>Peniculida</taxon>
        <taxon>Parameciidae</taxon>
        <taxon>Paramecium</taxon>
    </lineage>
</organism>
<dbReference type="Proteomes" id="UP000683925">
    <property type="component" value="Unassembled WGS sequence"/>
</dbReference>
<gene>
    <name evidence="1" type="ORF">POCTA_138.1.T1280030</name>
</gene>
<dbReference type="EMBL" id="CAJJDP010000128">
    <property type="protein sequence ID" value="CAD8202692.1"/>
    <property type="molecule type" value="Genomic_DNA"/>
</dbReference>
<proteinExistence type="predicted"/>
<dbReference type="AlphaFoldDB" id="A0A8S1XQ64"/>